<comment type="similarity">
    <text evidence="2 6">Belongs to the aspartate/ornithine carbamoyltransferase superfamily. OTCase family.</text>
</comment>
<dbReference type="PRINTS" id="PR00100">
    <property type="entry name" value="AOTCASE"/>
</dbReference>
<dbReference type="GO" id="GO:0016597">
    <property type="term" value="F:amino acid binding"/>
    <property type="evidence" value="ECO:0007669"/>
    <property type="project" value="InterPro"/>
</dbReference>
<keyword evidence="6" id="KW-0963">Cytoplasm</keyword>
<proteinExistence type="inferred from homology"/>
<evidence type="ECO:0000256" key="6">
    <source>
        <dbReference type="HAMAP-Rule" id="MF_01109"/>
    </source>
</evidence>
<evidence type="ECO:0000313" key="9">
    <source>
        <dbReference type="EMBL" id="PID56931.1"/>
    </source>
</evidence>
<dbReference type="SUPFAM" id="SSF53671">
    <property type="entry name" value="Aspartate/ornithine carbamoyltransferase"/>
    <property type="match status" value="1"/>
</dbReference>
<feature type="domain" description="Aspartate/ornithine carbamoyltransferase Asp/Orn-binding" evidence="7">
    <location>
        <begin position="151"/>
        <end position="304"/>
    </location>
</feature>
<dbReference type="GO" id="GO:0019240">
    <property type="term" value="P:citrulline biosynthetic process"/>
    <property type="evidence" value="ECO:0007669"/>
    <property type="project" value="TreeGrafter"/>
</dbReference>
<evidence type="ECO:0000256" key="5">
    <source>
        <dbReference type="ARBA" id="ARBA00048772"/>
    </source>
</evidence>
<dbReference type="InterPro" id="IPR024904">
    <property type="entry name" value="OTCase_ArgI"/>
</dbReference>
<dbReference type="GO" id="GO:0004585">
    <property type="term" value="F:ornithine carbamoyltransferase activity"/>
    <property type="evidence" value="ECO:0007669"/>
    <property type="project" value="UniProtKB-UniRule"/>
</dbReference>
<feature type="binding site" evidence="6">
    <location>
        <begin position="230"/>
        <end position="231"/>
    </location>
    <ligand>
        <name>L-ornithine</name>
        <dbReference type="ChEBI" id="CHEBI:46911"/>
    </ligand>
</feature>
<comment type="caution">
    <text evidence="6">Lacks conserved residue(s) required for the propagation of feature annotation.</text>
</comment>
<feature type="binding site" evidence="6">
    <location>
        <position position="162"/>
    </location>
    <ligand>
        <name>L-ornithine</name>
        <dbReference type="ChEBI" id="CHEBI:46911"/>
    </ligand>
</feature>
<feature type="binding site" evidence="6">
    <location>
        <begin position="266"/>
        <end position="267"/>
    </location>
    <ligand>
        <name>carbamoyl phosphate</name>
        <dbReference type="ChEBI" id="CHEBI:58228"/>
    </ligand>
</feature>
<dbReference type="AlphaFoldDB" id="A0A2G6E596"/>
<dbReference type="InterPro" id="IPR036901">
    <property type="entry name" value="Asp/Orn_carbamoylTrfase_sf"/>
</dbReference>
<accession>A0A2G6E596</accession>
<dbReference type="InterPro" id="IPR006130">
    <property type="entry name" value="Asp/Orn_carbamoylTrfase"/>
</dbReference>
<dbReference type="NCBIfam" id="NF001986">
    <property type="entry name" value="PRK00779.1"/>
    <property type="match status" value="1"/>
</dbReference>
<dbReference type="EC" id="2.1.3.3" evidence="3 6"/>
<feature type="domain" description="Aspartate/ornithine carbamoyltransferase carbamoyl-P binding" evidence="8">
    <location>
        <begin position="4"/>
        <end position="144"/>
    </location>
</feature>
<dbReference type="InterPro" id="IPR002292">
    <property type="entry name" value="Orn/put_carbamltrans"/>
</dbReference>
<comment type="caution">
    <text evidence="9">The sequence shown here is derived from an EMBL/GenBank/DDBJ whole genome shotgun (WGS) entry which is preliminary data.</text>
</comment>
<reference evidence="9 10" key="1">
    <citation type="submission" date="2017-10" db="EMBL/GenBank/DDBJ databases">
        <title>Novel microbial diversity and functional potential in the marine mammal oral microbiome.</title>
        <authorList>
            <person name="Dudek N.K."/>
            <person name="Sun C.L."/>
            <person name="Burstein D."/>
            <person name="Kantor R.S."/>
            <person name="Aliaga Goltsman D.S."/>
            <person name="Bik E.M."/>
            <person name="Thomas B.C."/>
            <person name="Banfield J.F."/>
            <person name="Relman D.A."/>
        </authorList>
    </citation>
    <scope>NUCLEOTIDE SEQUENCE [LARGE SCALE GENOMIC DNA]</scope>
    <source>
        <strain evidence="9">DOLZORAL124_49_17</strain>
    </source>
</reference>
<evidence type="ECO:0000259" key="8">
    <source>
        <dbReference type="Pfam" id="PF02729"/>
    </source>
</evidence>
<dbReference type="InterPro" id="IPR006132">
    <property type="entry name" value="Asp/Orn_carbamoyltranf_P-bd"/>
</dbReference>
<comment type="catalytic activity">
    <reaction evidence="5 6">
        <text>carbamoyl phosphate + L-ornithine = L-citrulline + phosphate + H(+)</text>
        <dbReference type="Rhea" id="RHEA:19513"/>
        <dbReference type="ChEBI" id="CHEBI:15378"/>
        <dbReference type="ChEBI" id="CHEBI:43474"/>
        <dbReference type="ChEBI" id="CHEBI:46911"/>
        <dbReference type="ChEBI" id="CHEBI:57743"/>
        <dbReference type="ChEBI" id="CHEBI:58228"/>
        <dbReference type="EC" id="2.1.3.3"/>
    </reaction>
</comment>
<evidence type="ECO:0000256" key="2">
    <source>
        <dbReference type="ARBA" id="ARBA00007805"/>
    </source>
</evidence>
<dbReference type="EMBL" id="PDPS01000030">
    <property type="protein sequence ID" value="PID56931.1"/>
    <property type="molecule type" value="Genomic_DNA"/>
</dbReference>
<dbReference type="Pfam" id="PF02729">
    <property type="entry name" value="OTCace_N"/>
    <property type="match status" value="1"/>
</dbReference>
<protein>
    <recommendedName>
        <fullName evidence="3 6">Ornithine carbamoyltransferase</fullName>
        <shortName evidence="6">OTCase</shortName>
        <ecNumber evidence="3 6">2.1.3.3</ecNumber>
    </recommendedName>
</protein>
<dbReference type="PANTHER" id="PTHR45753">
    <property type="entry name" value="ORNITHINE CARBAMOYLTRANSFERASE, MITOCHONDRIAL"/>
    <property type="match status" value="1"/>
</dbReference>
<gene>
    <name evidence="9" type="primary">argF</name>
    <name evidence="9" type="ORF">CSB45_09505</name>
</gene>
<dbReference type="FunFam" id="3.40.50.1370:FF:000008">
    <property type="entry name" value="Ornithine carbamoyltransferase"/>
    <property type="match status" value="1"/>
</dbReference>
<comment type="pathway">
    <text evidence="1">Amino-acid biosynthesis; L-arginine biosynthesis; L-arginine from L-ornithine and carbamoyl phosphate: step 1/3.</text>
</comment>
<dbReference type="GO" id="GO:0042450">
    <property type="term" value="P:L-arginine biosynthetic process via ornithine"/>
    <property type="evidence" value="ECO:0007669"/>
    <property type="project" value="UniProtKB-UniRule"/>
</dbReference>
<dbReference type="PANTHER" id="PTHR45753:SF3">
    <property type="entry name" value="ORNITHINE TRANSCARBAMYLASE, MITOCHONDRIAL"/>
    <property type="match status" value="1"/>
</dbReference>
<dbReference type="HAMAP" id="MF_01109">
    <property type="entry name" value="OTCase"/>
    <property type="match status" value="1"/>
</dbReference>
<evidence type="ECO:0000256" key="1">
    <source>
        <dbReference type="ARBA" id="ARBA00004975"/>
    </source>
</evidence>
<dbReference type="NCBIfam" id="TIGR00658">
    <property type="entry name" value="orni_carb_tr"/>
    <property type="match status" value="1"/>
</dbReference>
<organism evidence="9 10">
    <name type="scientific">candidate division KSB3 bacterium</name>
    <dbReference type="NCBI Taxonomy" id="2044937"/>
    <lineage>
        <taxon>Bacteria</taxon>
        <taxon>candidate division KSB3</taxon>
    </lineage>
</organism>
<dbReference type="GO" id="GO:0005737">
    <property type="term" value="C:cytoplasm"/>
    <property type="evidence" value="ECO:0007669"/>
    <property type="project" value="UniProtKB-SubCell"/>
</dbReference>
<feature type="binding site" evidence="6">
    <location>
        <position position="294"/>
    </location>
    <ligand>
        <name>carbamoyl phosphate</name>
        <dbReference type="ChEBI" id="CHEBI:58228"/>
    </ligand>
</feature>
<comment type="subcellular location">
    <subcellularLocation>
        <location evidence="6">Cytoplasm</location>
    </subcellularLocation>
</comment>
<feature type="binding site" evidence="6">
    <location>
        <position position="226"/>
    </location>
    <ligand>
        <name>L-ornithine</name>
        <dbReference type="ChEBI" id="CHEBI:46911"/>
    </ligand>
</feature>
<dbReference type="PRINTS" id="PR00102">
    <property type="entry name" value="OTCASE"/>
</dbReference>
<evidence type="ECO:0000313" key="10">
    <source>
        <dbReference type="Proteomes" id="UP000229740"/>
    </source>
</evidence>
<feature type="binding site" evidence="6">
    <location>
        <position position="104"/>
    </location>
    <ligand>
        <name>carbamoyl phosphate</name>
        <dbReference type="ChEBI" id="CHEBI:58228"/>
    </ligand>
</feature>
<keyword evidence="4 6" id="KW-0808">Transferase</keyword>
<name>A0A2G6E596_9BACT</name>
<dbReference type="Proteomes" id="UP000229740">
    <property type="component" value="Unassembled WGS sequence"/>
</dbReference>
<evidence type="ECO:0000259" key="7">
    <source>
        <dbReference type="Pfam" id="PF00185"/>
    </source>
</evidence>
<dbReference type="InterPro" id="IPR006131">
    <property type="entry name" value="Asp_carbamoyltransf_Asp/Orn-bd"/>
</dbReference>
<evidence type="ECO:0000256" key="3">
    <source>
        <dbReference type="ARBA" id="ARBA00013007"/>
    </source>
</evidence>
<sequence length="306" mass="33830">MKGKNLLSLHDLCHEEVLQVLKTAQDLKLRQQIGERPLLLERKTVAMIFQKPSLRTRVSFETGITQLGGHAIYLGPDDISLGTRESVEDIAQVLSRYIDLIMARVFGHDIVADLARYATVPVINGLSDLTHPCQALGDLLTIQEKKLRMRGLKLAFIGDGNNVANSLLYAGAKVGMHVSVASPEGYELRDDVLAQAREDALATGAQMHVTHDPLEAVQDADIVYTDVWASMGQEAEAEARKALFQPFQVNMELFKHAKADAVFMHCLPAHYGEEVTDEVARSPHSVIYDQAENRMHAQNALMALVL</sequence>
<dbReference type="Pfam" id="PF00185">
    <property type="entry name" value="OTCace"/>
    <property type="match status" value="1"/>
</dbReference>
<evidence type="ECO:0000256" key="4">
    <source>
        <dbReference type="ARBA" id="ARBA00022679"/>
    </source>
</evidence>
<dbReference type="Gene3D" id="3.40.50.1370">
    <property type="entry name" value="Aspartate/ornithine carbamoyltransferase"/>
    <property type="match status" value="2"/>
</dbReference>
<feature type="binding site" evidence="6">
    <location>
        <begin position="131"/>
        <end position="134"/>
    </location>
    <ligand>
        <name>carbamoyl phosphate</name>
        <dbReference type="ChEBI" id="CHEBI:58228"/>
    </ligand>
</feature>